<name>A0A401TUP8_CHIPU</name>
<sequence length="161" mass="18328">MILDPLDVVATEKSVRSDQDGQDQHCRIDKIATRATQQGIENAGCNSLDDAEQDAGEQRASYTVQSAQNGYGHALEQQLRERLIDALYRTPEHTGNRRDHRRHGPRQRDAALDRNADRPGRRIIIGNRTQNHTHPAPEEQHEKTEHRNCDHRSKSVSTIDQ</sequence>
<feature type="region of interest" description="Disordered" evidence="1">
    <location>
        <begin position="85"/>
        <end position="161"/>
    </location>
</feature>
<protein>
    <submittedName>
        <fullName evidence="2">Uncharacterized protein</fullName>
    </submittedName>
</protein>
<proteinExistence type="predicted"/>
<reference evidence="2 3" key="1">
    <citation type="journal article" date="2018" name="Nat. Ecol. Evol.">
        <title>Shark genomes provide insights into elasmobranch evolution and the origin of vertebrates.</title>
        <authorList>
            <person name="Hara Y"/>
            <person name="Yamaguchi K"/>
            <person name="Onimaru K"/>
            <person name="Kadota M"/>
            <person name="Koyanagi M"/>
            <person name="Keeley SD"/>
            <person name="Tatsumi K"/>
            <person name="Tanaka K"/>
            <person name="Motone F"/>
            <person name="Kageyama Y"/>
            <person name="Nozu R"/>
            <person name="Adachi N"/>
            <person name="Nishimura O"/>
            <person name="Nakagawa R"/>
            <person name="Tanegashima C"/>
            <person name="Kiyatake I"/>
            <person name="Matsumoto R"/>
            <person name="Murakumo K"/>
            <person name="Nishida K"/>
            <person name="Terakita A"/>
            <person name="Kuratani S"/>
            <person name="Sato K"/>
            <person name="Hyodo S Kuraku.S."/>
        </authorList>
    </citation>
    <scope>NUCLEOTIDE SEQUENCE [LARGE SCALE GENOMIC DNA]</scope>
</reference>
<evidence type="ECO:0000256" key="1">
    <source>
        <dbReference type="SAM" id="MobiDB-lite"/>
    </source>
</evidence>
<comment type="caution">
    <text evidence="2">The sequence shown here is derived from an EMBL/GenBank/DDBJ whole genome shotgun (WGS) entry which is preliminary data.</text>
</comment>
<gene>
    <name evidence="2" type="ORF">chiPu_0030622</name>
</gene>
<feature type="compositionally biased region" description="Basic and acidic residues" evidence="1">
    <location>
        <begin position="106"/>
        <end position="120"/>
    </location>
</feature>
<feature type="compositionally biased region" description="Basic and acidic residues" evidence="1">
    <location>
        <begin position="135"/>
        <end position="153"/>
    </location>
</feature>
<evidence type="ECO:0000313" key="3">
    <source>
        <dbReference type="Proteomes" id="UP000287033"/>
    </source>
</evidence>
<dbReference type="EMBL" id="BEZZ01188291">
    <property type="protein sequence ID" value="GCC46363.1"/>
    <property type="molecule type" value="Genomic_DNA"/>
</dbReference>
<keyword evidence="3" id="KW-1185">Reference proteome</keyword>
<dbReference type="Proteomes" id="UP000287033">
    <property type="component" value="Unassembled WGS sequence"/>
</dbReference>
<dbReference type="AlphaFoldDB" id="A0A401TUP8"/>
<evidence type="ECO:0000313" key="2">
    <source>
        <dbReference type="EMBL" id="GCC46363.1"/>
    </source>
</evidence>
<organism evidence="2 3">
    <name type="scientific">Chiloscyllium punctatum</name>
    <name type="common">Brownbanded bambooshark</name>
    <name type="synonym">Hemiscyllium punctatum</name>
    <dbReference type="NCBI Taxonomy" id="137246"/>
    <lineage>
        <taxon>Eukaryota</taxon>
        <taxon>Metazoa</taxon>
        <taxon>Chordata</taxon>
        <taxon>Craniata</taxon>
        <taxon>Vertebrata</taxon>
        <taxon>Chondrichthyes</taxon>
        <taxon>Elasmobranchii</taxon>
        <taxon>Galeomorphii</taxon>
        <taxon>Galeoidea</taxon>
        <taxon>Orectolobiformes</taxon>
        <taxon>Hemiscylliidae</taxon>
        <taxon>Chiloscyllium</taxon>
    </lineage>
</organism>
<feature type="compositionally biased region" description="Basic and acidic residues" evidence="1">
    <location>
        <begin position="85"/>
        <end position="97"/>
    </location>
</feature>
<accession>A0A401TUP8</accession>